<dbReference type="RefSeq" id="XP_007314599.1">
    <property type="nucleotide sequence ID" value="XM_007314537.1"/>
</dbReference>
<feature type="domain" description="Fungal-type protein kinase" evidence="1">
    <location>
        <begin position="520"/>
        <end position="561"/>
    </location>
</feature>
<protein>
    <recommendedName>
        <fullName evidence="1">Fungal-type protein kinase domain-containing protein</fullName>
    </recommendedName>
</protein>
<name>F8NKD4_SERL9</name>
<dbReference type="EMBL" id="GL945430">
    <property type="protein sequence ID" value="EGO28400.1"/>
    <property type="molecule type" value="Genomic_DNA"/>
</dbReference>
<evidence type="ECO:0000313" key="2">
    <source>
        <dbReference type="EMBL" id="EGO28400.1"/>
    </source>
</evidence>
<proteinExistence type="predicted"/>
<organism evidence="3">
    <name type="scientific">Serpula lacrymans var. lacrymans (strain S7.9)</name>
    <name type="common">Dry rot fungus</name>
    <dbReference type="NCBI Taxonomy" id="578457"/>
    <lineage>
        <taxon>Eukaryota</taxon>
        <taxon>Fungi</taxon>
        <taxon>Dikarya</taxon>
        <taxon>Basidiomycota</taxon>
        <taxon>Agaricomycotina</taxon>
        <taxon>Agaricomycetes</taxon>
        <taxon>Agaricomycetidae</taxon>
        <taxon>Boletales</taxon>
        <taxon>Coniophorineae</taxon>
        <taxon>Serpulaceae</taxon>
        <taxon>Serpula</taxon>
    </lineage>
</organism>
<gene>
    <name evidence="2" type="ORF">SERLADRAFT_405948</name>
</gene>
<evidence type="ECO:0000313" key="3">
    <source>
        <dbReference type="Proteomes" id="UP000008064"/>
    </source>
</evidence>
<dbReference type="HOGENOM" id="CLU_371374_0_0_1"/>
<dbReference type="InterPro" id="IPR040976">
    <property type="entry name" value="Pkinase_fungal"/>
</dbReference>
<accession>F8NKD4</accession>
<dbReference type="Pfam" id="PF17667">
    <property type="entry name" value="Pkinase_fungal"/>
    <property type="match status" value="1"/>
</dbReference>
<sequence>MAARMCKHKAGRHQWAHLWKQEEQGSNSLMETARAGGHPTGGKLLLRDRNATSADRTRSNTLVLDMDNLISGTYRQNPAMDANCPANIQIWDELKHLHTSLLQLQFVTEMSTMSTSITAISPNTLVFLPYLTLLLHTNYLAFVSSLSSSAGQYGTEAMLHNMLAFPCSEGYYSSKDSSWTTTSGCPDFTKLWSPGAKEECATFLNNIVLKVDSALPSGTAAALQWWTATNSVHSVEGGGGRWRPNLVLISASSDNPTNPKALLPANWRSVHALAELTDREKNSVPLHEQLFQLMGWASFLRAAKDCLLHILGFALRGASFTLLCIDQGINIIVKDIWHDVCRLLTEGTIVHLLEAKGVKGIPRFISEEKVQASRQWSEGIDGQPPPQHNCTCNICNSLNTIEIKVKERNAALADPSGALIMDFNCLEELPVITIDHITKSEDIFDEASSEASEESNPTYHDCQAKILDAMLKKVVQQQDIIQQAQTSFSSTSIRSHNVLGWEIEVALGTAHETFEGLAGQGWAGTEPFMAVEIQNTQPGEPIQHAAHHDLESFYYIILAICALLEQPYQFKVATFMEQEVIRKWLNPELDNKFTRVDVDHHKFTMFSKADNLRSFLNGHISHYFVFIVLYLERLCSTIFGSAIFVPERFVKLGPAPFFVLTPTTHTSVLQILLDTLCAIQGSKKMWRKLRQPFARPKGFVPHLDLWCSSDDKFKFLAPPLVMSHAAGATCKLSYMSNVYSYSQKTERYI</sequence>
<dbReference type="KEGG" id="sla:SERLADRAFT_405948"/>
<evidence type="ECO:0000259" key="1">
    <source>
        <dbReference type="Pfam" id="PF17667"/>
    </source>
</evidence>
<dbReference type="OrthoDB" id="2690194at2759"/>
<reference evidence="3" key="1">
    <citation type="journal article" date="2011" name="Science">
        <title>The plant cell wall-decomposing machinery underlies the functional diversity of forest fungi.</title>
        <authorList>
            <person name="Eastwood D.C."/>
            <person name="Floudas D."/>
            <person name="Binder M."/>
            <person name="Majcherczyk A."/>
            <person name="Schneider P."/>
            <person name="Aerts A."/>
            <person name="Asiegbu F.O."/>
            <person name="Baker S.E."/>
            <person name="Barry K."/>
            <person name="Bendiksby M."/>
            <person name="Blumentritt M."/>
            <person name="Coutinho P.M."/>
            <person name="Cullen D."/>
            <person name="de Vries R.P."/>
            <person name="Gathman A."/>
            <person name="Goodell B."/>
            <person name="Henrissat B."/>
            <person name="Ihrmark K."/>
            <person name="Kauserud H."/>
            <person name="Kohler A."/>
            <person name="LaButti K."/>
            <person name="Lapidus A."/>
            <person name="Lavin J.L."/>
            <person name="Lee Y.-H."/>
            <person name="Lindquist E."/>
            <person name="Lilly W."/>
            <person name="Lucas S."/>
            <person name="Morin E."/>
            <person name="Murat C."/>
            <person name="Oguiza J.A."/>
            <person name="Park J."/>
            <person name="Pisabarro A.G."/>
            <person name="Riley R."/>
            <person name="Rosling A."/>
            <person name="Salamov A."/>
            <person name="Schmidt O."/>
            <person name="Schmutz J."/>
            <person name="Skrede I."/>
            <person name="Stenlid J."/>
            <person name="Wiebenga A."/>
            <person name="Xie X."/>
            <person name="Kuees U."/>
            <person name="Hibbett D.S."/>
            <person name="Hoffmeister D."/>
            <person name="Hoegberg N."/>
            <person name="Martin F."/>
            <person name="Grigoriev I.V."/>
            <person name="Watkinson S.C."/>
        </authorList>
    </citation>
    <scope>NUCLEOTIDE SEQUENCE [LARGE SCALE GENOMIC DNA]</scope>
    <source>
        <strain evidence="3">S7.9</strain>
    </source>
</reference>
<dbReference type="Proteomes" id="UP000008064">
    <property type="component" value="Unassembled WGS sequence"/>
</dbReference>
<dbReference type="GeneID" id="18812634"/>
<dbReference type="AlphaFoldDB" id="F8NKD4"/>